<dbReference type="PANTHER" id="PTHR12436">
    <property type="entry name" value="80 KDA MCM3-ASSOCIATED PROTEIN"/>
    <property type="match status" value="1"/>
</dbReference>
<evidence type="ECO:0000259" key="3">
    <source>
        <dbReference type="PROSITE" id="PS50250"/>
    </source>
</evidence>
<feature type="compositionally biased region" description="Polar residues" evidence="2">
    <location>
        <begin position="1073"/>
        <end position="1084"/>
    </location>
</feature>
<feature type="region of interest" description="Disordered" evidence="2">
    <location>
        <begin position="350"/>
        <end position="377"/>
    </location>
</feature>
<proteinExistence type="inferred from homology"/>
<dbReference type="PROSITE" id="PS50250">
    <property type="entry name" value="PCI"/>
    <property type="match status" value="1"/>
</dbReference>
<sequence>MTACLTNLLVKWLPHSGGEALPAPGAIVGVCEDMCPAAERERREHLHDIQIFERVDINDSGRTSAELAVRRFARTIDDPQPTDFRTRAALLRTMLYLRSLLDRQDVRFGLVHKFLWDRYRAVRQDLYVQGITDEFAIAVYEEVVRFHVMCEHELCGEDQSVTEMEGFNSHLNIEQMNKALISLSDMYETQAEKGQPVQSEPEFRAYHLLSLMAQHGKFKGDQQAFLATLQALRAEVKTSPPILWVLQLQRAYACDNYVAFFSLVDRAPYLMACLAHVYFPQIRARALRALADSFNPSSSTTAAASLDWLKDLFYMDTADEAAKTVVRHGFAIGTAGAGVQCALLVKGEFVEPPPPTQRAPSQRISEKSAGLRSGAVASAQLSPEGLQASVARQLEDQRAAQEANAALAAQAQEVARQTQHAQQEAARRAALQAKEAAEAARHKAALRAEEGRRQEEEQRRRAEEARVTQEAARQLAARQREEALLRAAAEERQRMEAERAAVAAAQEAELRAAAAAAKERQRVEELQRRRRAEEEEAERRRVQAEAAAREAAEAEARRQREEQARVERERQERRASKCAAAVQKLHFARWRAFVREEAARRAARKACSVGIVRRTLNTLPGLLHWGRSQAGAPEPAAVAEDFPAIVRRALVGSTAGRLVRPSPLAPEPTVIPWKLAVLEAEDAPPAASRWLRRALAGDAAALDPGSAPCEAYVYGPGRGPTPDVRCCLAFASLGSAAPGPAAAAAIAGASAIAVLAGPAASPAGGQLARAVRALADLPPCADLPLLVLGAESGPAEEWTAAWTGRPVGYADVLAGWTGAAPDGPGGAAAGLSVQPPAPAGSNASALARGLAWAVASAPPAPRLAAVPLTTLLSRTLAMLTPGVPAQQALEPGLALRLFDAVLTRAAGLVGSARDSSAFRRRWPPAEVGTGTPLDGWHTEQAQTRILATLAALRLRRGALLHRPGGGGCPTLVTLHMLLSAEGADCSEVMVVAPSSELNRLSGQAMEAAPPCRPRHVDAWQPPLTPPPLRALGSTSRKRKLSPQETIKQESLVDKVQALQLDIRAEKQSFEALSIQSSKPATETPSGCGGRASLEMPDAPTRTLDAPGGSGLDVFELAREAAAEVRAWMER</sequence>
<feature type="domain" description="PCI" evidence="3">
    <location>
        <begin position="172"/>
        <end position="357"/>
    </location>
</feature>
<dbReference type="InterPro" id="IPR045107">
    <property type="entry name" value="SAC3/GANP/THP3"/>
</dbReference>
<feature type="region of interest" description="Disordered" evidence="2">
    <location>
        <begin position="1016"/>
        <end position="1042"/>
    </location>
</feature>
<feature type="compositionally biased region" description="Low complexity" evidence="2">
    <location>
        <begin position="418"/>
        <end position="434"/>
    </location>
</feature>
<feature type="region of interest" description="Disordered" evidence="2">
    <location>
        <begin position="418"/>
        <end position="474"/>
    </location>
</feature>
<reference evidence="4" key="1">
    <citation type="submission" date="2015-08" db="EMBL/GenBank/DDBJ databases">
        <authorList>
            <person name="Babu N.S."/>
            <person name="Beckwith C.J."/>
            <person name="Beseler K.G."/>
            <person name="Brison A."/>
            <person name="Carone J.V."/>
            <person name="Caskin T.P."/>
            <person name="Diamond M."/>
            <person name="Durham M.E."/>
            <person name="Foxe J.M."/>
            <person name="Go M."/>
            <person name="Henderson B.A."/>
            <person name="Jones I.B."/>
            <person name="McGettigan J.A."/>
            <person name="Micheletti S.J."/>
            <person name="Nasrallah M.E."/>
            <person name="Ortiz D."/>
            <person name="Piller C.R."/>
            <person name="Privatt S.R."/>
            <person name="Schneider S.L."/>
            <person name="Sharp S."/>
            <person name="Smith T.C."/>
            <person name="Stanton J.D."/>
            <person name="Ullery H.E."/>
            <person name="Wilson R.J."/>
            <person name="Serrano M.G."/>
            <person name="Buck G."/>
            <person name="Lee V."/>
            <person name="Wang Y."/>
            <person name="Carvalho R."/>
            <person name="Voegtly L."/>
            <person name="Shi R."/>
            <person name="Duckworth R."/>
            <person name="Johnson A."/>
            <person name="Loviza R."/>
            <person name="Walstead R."/>
            <person name="Shah Z."/>
            <person name="Kiflezghi M."/>
            <person name="Wade K."/>
            <person name="Ball S.L."/>
            <person name="Bradley K.W."/>
            <person name="Asai D.J."/>
            <person name="Bowman C.A."/>
            <person name="Russell D.A."/>
            <person name="Pope W.H."/>
            <person name="Jacobs-Sera D."/>
            <person name="Hendrix R.W."/>
            <person name="Hatfull G.F."/>
        </authorList>
    </citation>
    <scope>NUCLEOTIDE SEQUENCE</scope>
</reference>
<dbReference type="InterPro" id="IPR000717">
    <property type="entry name" value="PCI_dom"/>
</dbReference>
<dbReference type="GO" id="GO:0070390">
    <property type="term" value="C:transcription export complex 2"/>
    <property type="evidence" value="ECO:0007669"/>
    <property type="project" value="TreeGrafter"/>
</dbReference>
<name>A0A1D2AG69_AUXPR</name>
<dbReference type="Gene3D" id="1.25.40.990">
    <property type="match status" value="1"/>
</dbReference>
<feature type="region of interest" description="Disordered" evidence="2">
    <location>
        <begin position="528"/>
        <end position="562"/>
    </location>
</feature>
<feature type="region of interest" description="Disordered" evidence="2">
    <location>
        <begin position="1073"/>
        <end position="1097"/>
    </location>
</feature>
<evidence type="ECO:0000256" key="2">
    <source>
        <dbReference type="SAM" id="MobiDB-lite"/>
    </source>
</evidence>
<dbReference type="PANTHER" id="PTHR12436:SF3">
    <property type="entry name" value="GERMINAL-CENTER ASSOCIATED NUCLEAR PROTEIN"/>
    <property type="match status" value="1"/>
</dbReference>
<dbReference type="GO" id="GO:0005737">
    <property type="term" value="C:cytoplasm"/>
    <property type="evidence" value="ECO:0007669"/>
    <property type="project" value="TreeGrafter"/>
</dbReference>
<feature type="compositionally biased region" description="Basic and acidic residues" evidence="2">
    <location>
        <begin position="435"/>
        <end position="467"/>
    </location>
</feature>
<dbReference type="GO" id="GO:0006406">
    <property type="term" value="P:mRNA export from nucleus"/>
    <property type="evidence" value="ECO:0007669"/>
    <property type="project" value="TreeGrafter"/>
</dbReference>
<dbReference type="AlphaFoldDB" id="A0A1D2AG69"/>
<comment type="similarity">
    <text evidence="1">Belongs to the SAC3 family.</text>
</comment>
<dbReference type="InterPro" id="IPR005062">
    <property type="entry name" value="SAC3/GANP/THP3_conserved"/>
</dbReference>
<accession>A0A1D2AG69</accession>
<gene>
    <name evidence="4" type="ORF">g.87589</name>
</gene>
<organism evidence="4">
    <name type="scientific">Auxenochlorella protothecoides</name>
    <name type="common">Green microalga</name>
    <name type="synonym">Chlorella protothecoides</name>
    <dbReference type="NCBI Taxonomy" id="3075"/>
    <lineage>
        <taxon>Eukaryota</taxon>
        <taxon>Viridiplantae</taxon>
        <taxon>Chlorophyta</taxon>
        <taxon>core chlorophytes</taxon>
        <taxon>Trebouxiophyceae</taxon>
        <taxon>Chlorellales</taxon>
        <taxon>Chlorellaceae</taxon>
        <taxon>Auxenochlorella</taxon>
    </lineage>
</organism>
<evidence type="ECO:0000256" key="1">
    <source>
        <dbReference type="ARBA" id="ARBA00038443"/>
    </source>
</evidence>
<evidence type="ECO:0000313" key="4">
    <source>
        <dbReference type="EMBL" id="JAT78210.1"/>
    </source>
</evidence>
<dbReference type="Pfam" id="PF03399">
    <property type="entry name" value="SAC3_GANP"/>
    <property type="match status" value="1"/>
</dbReference>
<protein>
    <recommendedName>
        <fullName evidence="3">PCI domain-containing protein</fullName>
    </recommendedName>
</protein>
<dbReference type="EMBL" id="GDKF01000412">
    <property type="protein sequence ID" value="JAT78210.1"/>
    <property type="molecule type" value="Transcribed_RNA"/>
</dbReference>